<dbReference type="EC" id="3.5.2.6" evidence="3 8"/>
<proteinExistence type="inferred from homology"/>
<gene>
    <name evidence="11" type="ORF">JT25_010810</name>
</gene>
<feature type="chain" id="PRO_5007797765" description="Beta-lactamase" evidence="9">
    <location>
        <begin position="19"/>
        <end position="260"/>
    </location>
</feature>
<evidence type="ECO:0000313" key="11">
    <source>
        <dbReference type="EMBL" id="AMK76972.1"/>
    </source>
</evidence>
<feature type="signal peptide" evidence="9">
    <location>
        <begin position="1"/>
        <end position="18"/>
    </location>
</feature>
<dbReference type="InterPro" id="IPR012338">
    <property type="entry name" value="Beta-lactam/transpept-like"/>
</dbReference>
<keyword evidence="12" id="KW-1185">Reference proteome</keyword>
<name>A0A126T4I0_9GAMM</name>
<evidence type="ECO:0000256" key="4">
    <source>
        <dbReference type="ARBA" id="ARBA00022729"/>
    </source>
</evidence>
<evidence type="ECO:0000256" key="3">
    <source>
        <dbReference type="ARBA" id="ARBA00012865"/>
    </source>
</evidence>
<dbReference type="NCBIfam" id="NF012161">
    <property type="entry name" value="bla_class_D_main"/>
    <property type="match status" value="1"/>
</dbReference>
<dbReference type="GO" id="GO:0008800">
    <property type="term" value="F:beta-lactamase activity"/>
    <property type="evidence" value="ECO:0007669"/>
    <property type="project" value="UniProtKB-UniRule"/>
</dbReference>
<keyword evidence="5 8" id="KW-0378">Hydrolase</keyword>
<dbReference type="Proteomes" id="UP000030512">
    <property type="component" value="Chromosome"/>
</dbReference>
<protein>
    <recommendedName>
        <fullName evidence="3 8">Beta-lactamase</fullName>
        <ecNumber evidence="3 8">3.5.2.6</ecNumber>
    </recommendedName>
</protein>
<evidence type="ECO:0000256" key="2">
    <source>
        <dbReference type="ARBA" id="ARBA00007898"/>
    </source>
</evidence>
<keyword evidence="4 9" id="KW-0732">Signal</keyword>
<evidence type="ECO:0000256" key="6">
    <source>
        <dbReference type="ARBA" id="ARBA00023251"/>
    </source>
</evidence>
<dbReference type="SUPFAM" id="SSF56601">
    <property type="entry name" value="beta-lactamase/transpeptidase-like"/>
    <property type="match status" value="1"/>
</dbReference>
<dbReference type="EMBL" id="CP014476">
    <property type="protein sequence ID" value="AMK76972.1"/>
    <property type="molecule type" value="Genomic_DNA"/>
</dbReference>
<keyword evidence="6 8" id="KW-0046">Antibiotic resistance</keyword>
<accession>A0A126T4I0</accession>
<evidence type="ECO:0000256" key="9">
    <source>
        <dbReference type="SAM" id="SignalP"/>
    </source>
</evidence>
<dbReference type="AlphaFoldDB" id="A0A126T4I0"/>
<dbReference type="STRING" id="1538553.JT25_010810"/>
<comment type="similarity">
    <text evidence="2 8">Belongs to the class-D beta-lactamase family.</text>
</comment>
<dbReference type="GO" id="GO:0046677">
    <property type="term" value="P:response to antibiotic"/>
    <property type="evidence" value="ECO:0007669"/>
    <property type="project" value="UniProtKB-UniRule"/>
</dbReference>
<evidence type="ECO:0000256" key="8">
    <source>
        <dbReference type="RuleBase" id="RU361140"/>
    </source>
</evidence>
<dbReference type="Gene3D" id="3.40.710.10">
    <property type="entry name" value="DD-peptidase/beta-lactamase superfamily"/>
    <property type="match status" value="1"/>
</dbReference>
<dbReference type="PROSITE" id="PS00337">
    <property type="entry name" value="BETA_LACTAMASE_D"/>
    <property type="match status" value="1"/>
</dbReference>
<evidence type="ECO:0000256" key="1">
    <source>
        <dbReference type="ARBA" id="ARBA00001526"/>
    </source>
</evidence>
<evidence type="ECO:0000256" key="5">
    <source>
        <dbReference type="ARBA" id="ARBA00022801"/>
    </source>
</evidence>
<evidence type="ECO:0000313" key="12">
    <source>
        <dbReference type="Proteomes" id="UP000030512"/>
    </source>
</evidence>
<evidence type="ECO:0000256" key="7">
    <source>
        <dbReference type="PIRSR" id="PIRSR602137-50"/>
    </source>
</evidence>
<dbReference type="GO" id="GO:0008658">
    <property type="term" value="F:penicillin binding"/>
    <property type="evidence" value="ECO:0007669"/>
    <property type="project" value="InterPro"/>
</dbReference>
<dbReference type="Pfam" id="PF00905">
    <property type="entry name" value="Transpeptidase"/>
    <property type="match status" value="1"/>
</dbReference>
<feature type="active site" description="Acyl-ester intermediate" evidence="7">
    <location>
        <position position="66"/>
    </location>
</feature>
<sequence>MKHLFAALLLLLAGRVNAIEWLDSPELGKLFSDAGVHGTFLAYDVDADRLIGHDRLRAETRFIPASTFKIVNSLIGLSVGAVDSVDEPLPFGGQPQMIKDWERDMGLREAIKLSNVPIYQALARRIGHARMREGLASLGYGSAEIGDKVDRFWLDGPLKISAVEQTAFLARLARDQLPLSGDVQAKVRDIVMLEQNGERVLHGKTGWLNAPNPDIGWWVGWVTNGQHVYSFALNIDINQAADAPKRVELGKACLKALGIF</sequence>
<dbReference type="GO" id="GO:0017001">
    <property type="term" value="P:antibiotic catabolic process"/>
    <property type="evidence" value="ECO:0007669"/>
    <property type="project" value="InterPro"/>
</dbReference>
<dbReference type="InterPro" id="IPR002137">
    <property type="entry name" value="Beta-lactam_class-D_AS"/>
</dbReference>
<evidence type="ECO:0000259" key="10">
    <source>
        <dbReference type="Pfam" id="PF00905"/>
    </source>
</evidence>
<feature type="modified residue" description="N6-carboxylysine" evidence="7">
    <location>
        <position position="69"/>
    </location>
</feature>
<organism evidence="11 12">
    <name type="scientific">Methylomonas denitrificans</name>
    <dbReference type="NCBI Taxonomy" id="1538553"/>
    <lineage>
        <taxon>Bacteria</taxon>
        <taxon>Pseudomonadati</taxon>
        <taxon>Pseudomonadota</taxon>
        <taxon>Gammaproteobacteria</taxon>
        <taxon>Methylococcales</taxon>
        <taxon>Methylococcaceae</taxon>
        <taxon>Methylomonas</taxon>
    </lineage>
</organism>
<reference evidence="11 12" key="1">
    <citation type="journal article" date="2015" name="Environ. Microbiol.">
        <title>Methane oxidation coupled to nitrate reduction under hypoxia by the Gammaproteobacterium Methylomonas denitrificans, sp. nov. type strain FJG1.</title>
        <authorList>
            <person name="Kits K.D."/>
            <person name="Klotz M.G."/>
            <person name="Stein L.Y."/>
        </authorList>
    </citation>
    <scope>NUCLEOTIDE SEQUENCE [LARGE SCALE GENOMIC DNA]</scope>
    <source>
        <strain evidence="11 12">FJG1</strain>
    </source>
</reference>
<dbReference type="InterPro" id="IPR001460">
    <property type="entry name" value="PCN-bd_Tpept"/>
</dbReference>
<dbReference type="OrthoDB" id="9762883at2"/>
<dbReference type="KEGG" id="mdn:JT25_010810"/>
<feature type="domain" description="Penicillin-binding protein transpeptidase" evidence="10">
    <location>
        <begin position="53"/>
        <end position="252"/>
    </location>
</feature>
<comment type="catalytic activity">
    <reaction evidence="1 8">
        <text>a beta-lactam + H2O = a substituted beta-amino acid</text>
        <dbReference type="Rhea" id="RHEA:20401"/>
        <dbReference type="ChEBI" id="CHEBI:15377"/>
        <dbReference type="ChEBI" id="CHEBI:35627"/>
        <dbReference type="ChEBI" id="CHEBI:140347"/>
        <dbReference type="EC" id="3.5.2.6"/>
    </reaction>
</comment>
<dbReference type="RefSeq" id="WP_036276115.1">
    <property type="nucleotide sequence ID" value="NZ_CP014476.1"/>
</dbReference>